<comment type="similarity">
    <text evidence="2">Belongs to the bacterial sugar transferase family.</text>
</comment>
<dbReference type="InterPro" id="IPR017475">
    <property type="entry name" value="EPS_sugar_tfrase"/>
</dbReference>
<feature type="transmembrane region" description="Helical" evidence="7">
    <location>
        <begin position="107"/>
        <end position="126"/>
    </location>
</feature>
<feature type="transmembrane region" description="Helical" evidence="7">
    <location>
        <begin position="12"/>
        <end position="35"/>
    </location>
</feature>
<name>A0ABS1E6L1_9GAMM</name>
<dbReference type="GO" id="GO:0016740">
    <property type="term" value="F:transferase activity"/>
    <property type="evidence" value="ECO:0007669"/>
    <property type="project" value="UniProtKB-KW"/>
</dbReference>
<evidence type="ECO:0000256" key="4">
    <source>
        <dbReference type="ARBA" id="ARBA00022692"/>
    </source>
</evidence>
<gene>
    <name evidence="9" type="ORF">CKO13_06080</name>
</gene>
<dbReference type="PANTHER" id="PTHR30576">
    <property type="entry name" value="COLANIC BIOSYNTHESIS UDP-GLUCOSE LIPID CARRIER TRANSFERASE"/>
    <property type="match status" value="1"/>
</dbReference>
<evidence type="ECO:0000256" key="3">
    <source>
        <dbReference type="ARBA" id="ARBA00022679"/>
    </source>
</evidence>
<dbReference type="Proteomes" id="UP000738126">
    <property type="component" value="Unassembled WGS sequence"/>
</dbReference>
<evidence type="ECO:0000256" key="5">
    <source>
        <dbReference type="ARBA" id="ARBA00022989"/>
    </source>
</evidence>
<sequence>MRFFGHFIPRSILLLVGLEGLLVAASLDLALLLQADPAALELDRLRLQLEVLGLAAAVVLAMALLGLYDPGQVVMRDGALMVDVRIATALLLVALAAALGYRVVPVPSAYSGLSLGLSLSFVALVAKRRVYRGLARSPRLKQRILVVGVGSRAAAVTELQGERSAEEMPYTVIGFVAQERSRPVDVPPEQVIVPAAGQDLRSLARAYEADELVVAVRERRGQLPLEELLDCRLHGITVTDLTHFLERERRQLRLDSLNTSSLIFGSGFRQGRLRAAVKRATDLAVSLALLAVTLPLMAATAVAIKLESRGPVLYRQERIGRGNRPYLLYKFRSMRADAERDGVPQWARQADDRITRVGRVIRKLRIDELPQILNVLRGEMSFVGPRPERPPFVEQLSQRIPFYPARHSVRPGITGWAQVCYPYGASVEDAWEKLQYDLYYVKNHTFFLDAVILVRTVAVVVLGQGAR</sequence>
<organism evidence="9 10">
    <name type="scientific">Halorhodospira neutriphila</name>
    <dbReference type="NCBI Taxonomy" id="168379"/>
    <lineage>
        <taxon>Bacteria</taxon>
        <taxon>Pseudomonadati</taxon>
        <taxon>Pseudomonadota</taxon>
        <taxon>Gammaproteobacteria</taxon>
        <taxon>Chromatiales</taxon>
        <taxon>Ectothiorhodospiraceae</taxon>
        <taxon>Halorhodospira</taxon>
    </lineage>
</organism>
<accession>A0ABS1E6L1</accession>
<evidence type="ECO:0000313" key="9">
    <source>
        <dbReference type="EMBL" id="MBK1726598.1"/>
    </source>
</evidence>
<keyword evidence="5 7" id="KW-1133">Transmembrane helix</keyword>
<feature type="domain" description="Bacterial sugar transferase" evidence="8">
    <location>
        <begin position="278"/>
        <end position="461"/>
    </location>
</feature>
<dbReference type="NCBIfam" id="TIGR03025">
    <property type="entry name" value="EPS_sugtrans"/>
    <property type="match status" value="1"/>
</dbReference>
<dbReference type="PANTHER" id="PTHR30576:SF21">
    <property type="entry name" value="UDP-GLUCOSE:UNDECAPRENYL-PHOSPHATE GLUCOSE-1-PHOSPHATE TRANSFERASE"/>
    <property type="match status" value="1"/>
</dbReference>
<protein>
    <submittedName>
        <fullName evidence="9">Sugar transferase</fullName>
    </submittedName>
</protein>
<feature type="transmembrane region" description="Helical" evidence="7">
    <location>
        <begin position="283"/>
        <end position="304"/>
    </location>
</feature>
<dbReference type="RefSeq" id="WP_200257929.1">
    <property type="nucleotide sequence ID" value="NZ_NRSH01000053.1"/>
</dbReference>
<reference evidence="9 10" key="1">
    <citation type="journal article" date="2020" name="Microorganisms">
        <title>Osmotic Adaptation and Compatible Solute Biosynthesis of Phototrophic Bacteria as Revealed from Genome Analyses.</title>
        <authorList>
            <person name="Imhoff J.F."/>
            <person name="Rahn T."/>
            <person name="Kunzel S."/>
            <person name="Keller A."/>
            <person name="Neulinger S.C."/>
        </authorList>
    </citation>
    <scope>NUCLEOTIDE SEQUENCE [LARGE SCALE GENOMIC DNA]</scope>
    <source>
        <strain evidence="9 10">DSM 15116</strain>
    </source>
</reference>
<keyword evidence="3 9" id="KW-0808">Transferase</keyword>
<comment type="subcellular location">
    <subcellularLocation>
        <location evidence="1">Membrane</location>
        <topology evidence="1">Multi-pass membrane protein</topology>
    </subcellularLocation>
</comment>
<feature type="transmembrane region" description="Helical" evidence="7">
    <location>
        <begin position="80"/>
        <end position="101"/>
    </location>
</feature>
<evidence type="ECO:0000256" key="6">
    <source>
        <dbReference type="ARBA" id="ARBA00023136"/>
    </source>
</evidence>
<comment type="caution">
    <text evidence="9">The sequence shown here is derived from an EMBL/GenBank/DDBJ whole genome shotgun (WGS) entry which is preliminary data.</text>
</comment>
<feature type="transmembrane region" description="Helical" evidence="7">
    <location>
        <begin position="47"/>
        <end position="68"/>
    </location>
</feature>
<keyword evidence="4 7" id="KW-0812">Transmembrane</keyword>
<evidence type="ECO:0000256" key="1">
    <source>
        <dbReference type="ARBA" id="ARBA00004141"/>
    </source>
</evidence>
<keyword evidence="6 7" id="KW-0472">Membrane</keyword>
<dbReference type="Gene3D" id="3.40.50.720">
    <property type="entry name" value="NAD(P)-binding Rossmann-like Domain"/>
    <property type="match status" value="1"/>
</dbReference>
<evidence type="ECO:0000256" key="7">
    <source>
        <dbReference type="SAM" id="Phobius"/>
    </source>
</evidence>
<evidence type="ECO:0000313" key="10">
    <source>
        <dbReference type="Proteomes" id="UP000738126"/>
    </source>
</evidence>
<keyword evidence="10" id="KW-1185">Reference proteome</keyword>
<dbReference type="EMBL" id="NRSH01000053">
    <property type="protein sequence ID" value="MBK1726598.1"/>
    <property type="molecule type" value="Genomic_DNA"/>
</dbReference>
<dbReference type="Pfam" id="PF02397">
    <property type="entry name" value="Bac_transf"/>
    <property type="match status" value="1"/>
</dbReference>
<evidence type="ECO:0000259" key="8">
    <source>
        <dbReference type="Pfam" id="PF02397"/>
    </source>
</evidence>
<dbReference type="InterPro" id="IPR003362">
    <property type="entry name" value="Bact_transf"/>
</dbReference>
<evidence type="ECO:0000256" key="2">
    <source>
        <dbReference type="ARBA" id="ARBA00006464"/>
    </source>
</evidence>
<proteinExistence type="inferred from homology"/>
<dbReference type="NCBIfam" id="TIGR03013">
    <property type="entry name" value="EpsB_2"/>
    <property type="match status" value="1"/>
</dbReference>
<dbReference type="InterPro" id="IPR017464">
    <property type="entry name" value="Sugar_tfrase_EpsB_2"/>
</dbReference>